<dbReference type="Proteomes" id="UP000318053">
    <property type="component" value="Unassembled WGS sequence"/>
</dbReference>
<evidence type="ECO:0008006" key="3">
    <source>
        <dbReference type="Google" id="ProtNLM"/>
    </source>
</evidence>
<dbReference type="AlphaFoldDB" id="A0A5C5WPD2"/>
<organism evidence="1 2">
    <name type="scientific">Allorhodopirellula solitaria</name>
    <dbReference type="NCBI Taxonomy" id="2527987"/>
    <lineage>
        <taxon>Bacteria</taxon>
        <taxon>Pseudomonadati</taxon>
        <taxon>Planctomycetota</taxon>
        <taxon>Planctomycetia</taxon>
        <taxon>Pirellulales</taxon>
        <taxon>Pirellulaceae</taxon>
        <taxon>Allorhodopirellula</taxon>
    </lineage>
</organism>
<protein>
    <recommendedName>
        <fullName evidence="3">DUF1788 domain-containing protein</fullName>
    </recommendedName>
</protein>
<sequence>MSMPLFEQSSLTDVMADLKSDLIQKDGPRISTMRNYRFAIVCYDPADEFQLRREVVRLNDDLRDHGWCVLSINLQKLLLDRIAAQGEEWSDAMMRMETALQKVDPERGLQYLKDQVGPLIEGPEGIAADCSRIIDEFIKENPEKKDRTVAMIGRAGALYPFYRSSALLKHLDGHTQNIPVVLLYPGVRNGPTGLSFMGVISADSDYRPRIYS</sequence>
<name>A0A5C5WPD2_9BACT</name>
<dbReference type="RefSeq" id="WP_146394137.1">
    <property type="nucleotide sequence ID" value="NZ_SJPK01000034.1"/>
</dbReference>
<evidence type="ECO:0000313" key="1">
    <source>
        <dbReference type="EMBL" id="TWT52019.1"/>
    </source>
</evidence>
<evidence type="ECO:0000313" key="2">
    <source>
        <dbReference type="Proteomes" id="UP000318053"/>
    </source>
</evidence>
<proteinExistence type="predicted"/>
<keyword evidence="2" id="KW-1185">Reference proteome</keyword>
<dbReference type="EMBL" id="SJPK01000034">
    <property type="protein sequence ID" value="TWT52019.1"/>
    <property type="molecule type" value="Genomic_DNA"/>
</dbReference>
<dbReference type="InterPro" id="IPR014858">
    <property type="entry name" value="BrxB"/>
</dbReference>
<comment type="caution">
    <text evidence="1">The sequence shown here is derived from an EMBL/GenBank/DDBJ whole genome shotgun (WGS) entry which is preliminary data.</text>
</comment>
<reference evidence="1 2" key="1">
    <citation type="submission" date="2019-02" db="EMBL/GenBank/DDBJ databases">
        <title>Deep-cultivation of Planctomycetes and their phenomic and genomic characterization uncovers novel biology.</title>
        <authorList>
            <person name="Wiegand S."/>
            <person name="Jogler M."/>
            <person name="Boedeker C."/>
            <person name="Pinto D."/>
            <person name="Vollmers J."/>
            <person name="Rivas-Marin E."/>
            <person name="Kohn T."/>
            <person name="Peeters S.H."/>
            <person name="Heuer A."/>
            <person name="Rast P."/>
            <person name="Oberbeckmann S."/>
            <person name="Bunk B."/>
            <person name="Jeske O."/>
            <person name="Meyerdierks A."/>
            <person name="Storesund J.E."/>
            <person name="Kallscheuer N."/>
            <person name="Luecker S."/>
            <person name="Lage O.M."/>
            <person name="Pohl T."/>
            <person name="Merkel B.J."/>
            <person name="Hornburger P."/>
            <person name="Mueller R.-W."/>
            <person name="Bruemmer F."/>
            <person name="Labrenz M."/>
            <person name="Spormann A.M."/>
            <person name="Op Den Camp H."/>
            <person name="Overmann J."/>
            <person name="Amann R."/>
            <person name="Jetten M.S.M."/>
            <person name="Mascher T."/>
            <person name="Medema M.H."/>
            <person name="Devos D.P."/>
            <person name="Kaster A.-K."/>
            <person name="Ovreas L."/>
            <person name="Rohde M."/>
            <person name="Galperin M.Y."/>
            <person name="Jogler C."/>
        </authorList>
    </citation>
    <scope>NUCLEOTIDE SEQUENCE [LARGE SCALE GENOMIC DNA]</scope>
    <source>
        <strain evidence="1 2">CA85</strain>
    </source>
</reference>
<dbReference type="OrthoDB" id="1093513at2"/>
<dbReference type="Pfam" id="PF08747">
    <property type="entry name" value="BrxB"/>
    <property type="match status" value="1"/>
</dbReference>
<gene>
    <name evidence="1" type="ORF">CA85_51290</name>
</gene>
<accession>A0A5C5WPD2</accession>